<keyword evidence="6" id="KW-0227">DNA damage</keyword>
<keyword evidence="20" id="KW-1185">Reference proteome</keyword>
<dbReference type="AlphaFoldDB" id="A0A7W9AXS7"/>
<dbReference type="GO" id="GO:0006281">
    <property type="term" value="P:DNA repair"/>
    <property type="evidence" value="ECO:0007669"/>
    <property type="project" value="UniProtKB-KW"/>
</dbReference>
<comment type="caution">
    <text evidence="19">The sequence shown here is derived from an EMBL/GenBank/DDBJ whole genome shotgun (WGS) entry which is preliminary data.</text>
</comment>
<dbReference type="InterPro" id="IPR020084">
    <property type="entry name" value="NUDIX_hydrolase_CS"/>
</dbReference>
<dbReference type="GO" id="GO:0046872">
    <property type="term" value="F:metal ion binding"/>
    <property type="evidence" value="ECO:0007669"/>
    <property type="project" value="UniProtKB-KW"/>
</dbReference>
<evidence type="ECO:0000256" key="10">
    <source>
        <dbReference type="ARBA" id="ARBA00035861"/>
    </source>
</evidence>
<evidence type="ECO:0000256" key="1">
    <source>
        <dbReference type="ARBA" id="ARBA00001946"/>
    </source>
</evidence>
<dbReference type="InterPro" id="IPR020476">
    <property type="entry name" value="Nudix_hydrolase"/>
</dbReference>
<dbReference type="PROSITE" id="PS00893">
    <property type="entry name" value="NUDIX_BOX"/>
    <property type="match status" value="1"/>
</dbReference>
<comment type="catalytic activity">
    <reaction evidence="10">
        <text>8-oxo-dGTP + H2O = 8-oxo-dGMP + diphosphate + H(+)</text>
        <dbReference type="Rhea" id="RHEA:31575"/>
        <dbReference type="ChEBI" id="CHEBI:15377"/>
        <dbReference type="ChEBI" id="CHEBI:15378"/>
        <dbReference type="ChEBI" id="CHEBI:33019"/>
        <dbReference type="ChEBI" id="CHEBI:63224"/>
        <dbReference type="ChEBI" id="CHEBI:77896"/>
        <dbReference type="EC" id="3.6.1.55"/>
    </reaction>
</comment>
<dbReference type="GO" id="GO:0008413">
    <property type="term" value="F:8-oxo-7,8-dihydroguanosine triphosphate pyrophosphatase activity"/>
    <property type="evidence" value="ECO:0007669"/>
    <property type="project" value="TreeGrafter"/>
</dbReference>
<accession>A0A7W9AXS7</accession>
<evidence type="ECO:0000313" key="20">
    <source>
        <dbReference type="Proteomes" id="UP000555546"/>
    </source>
</evidence>
<evidence type="ECO:0000256" key="3">
    <source>
        <dbReference type="ARBA" id="ARBA00022457"/>
    </source>
</evidence>
<evidence type="ECO:0000256" key="12">
    <source>
        <dbReference type="ARBA" id="ARBA00038905"/>
    </source>
</evidence>
<evidence type="ECO:0000256" key="17">
    <source>
        <dbReference type="RuleBase" id="RU003476"/>
    </source>
</evidence>
<evidence type="ECO:0000256" key="5">
    <source>
        <dbReference type="ARBA" id="ARBA00022723"/>
    </source>
</evidence>
<keyword evidence="7 17" id="KW-0378">Hydrolase</keyword>
<keyword evidence="8" id="KW-0460">Magnesium</keyword>
<evidence type="ECO:0000256" key="13">
    <source>
        <dbReference type="ARBA" id="ARBA00040794"/>
    </source>
</evidence>
<dbReference type="PANTHER" id="PTHR47707:SF1">
    <property type="entry name" value="NUDIX HYDROLASE FAMILY PROTEIN"/>
    <property type="match status" value="1"/>
</dbReference>
<protein>
    <recommendedName>
        <fullName evidence="13">8-oxo-dGTP diphosphatase</fullName>
        <ecNumber evidence="12">3.6.1.55</ecNumber>
    </recommendedName>
    <alternativeName>
        <fullName evidence="16">7,8-dihydro-8-oxoguanine-triphosphatase</fullName>
    </alternativeName>
    <alternativeName>
        <fullName evidence="15">Mutator protein MutT</fullName>
    </alternativeName>
    <alternativeName>
        <fullName evidence="14">dGTP pyrophosphohydrolase</fullName>
    </alternativeName>
</protein>
<evidence type="ECO:0000256" key="11">
    <source>
        <dbReference type="ARBA" id="ARBA00036904"/>
    </source>
</evidence>
<dbReference type="InterPro" id="IPR015797">
    <property type="entry name" value="NUDIX_hydrolase-like_dom_sf"/>
</dbReference>
<dbReference type="Proteomes" id="UP000555546">
    <property type="component" value="Unassembled WGS sequence"/>
</dbReference>
<keyword evidence="4" id="KW-0235">DNA replication</keyword>
<dbReference type="SUPFAM" id="SSF55811">
    <property type="entry name" value="Nudix"/>
    <property type="match status" value="1"/>
</dbReference>
<dbReference type="PRINTS" id="PR00502">
    <property type="entry name" value="NUDIXFAMILY"/>
</dbReference>
<feature type="domain" description="Nudix hydrolase" evidence="18">
    <location>
        <begin position="1"/>
        <end position="128"/>
    </location>
</feature>
<dbReference type="EC" id="3.6.1.55" evidence="12"/>
<proteinExistence type="inferred from homology"/>
<evidence type="ECO:0000256" key="14">
    <source>
        <dbReference type="ARBA" id="ARBA00041592"/>
    </source>
</evidence>
<dbReference type="InterPro" id="IPR047127">
    <property type="entry name" value="MutT-like"/>
</dbReference>
<organism evidence="19 20">
    <name type="scientific">Brucella daejeonensis</name>
    <dbReference type="NCBI Taxonomy" id="659015"/>
    <lineage>
        <taxon>Bacteria</taxon>
        <taxon>Pseudomonadati</taxon>
        <taxon>Pseudomonadota</taxon>
        <taxon>Alphaproteobacteria</taxon>
        <taxon>Hyphomicrobiales</taxon>
        <taxon>Brucellaceae</taxon>
        <taxon>Brucella/Ochrobactrum group</taxon>
        <taxon>Brucella</taxon>
    </lineage>
</organism>
<evidence type="ECO:0000256" key="15">
    <source>
        <dbReference type="ARBA" id="ARBA00041979"/>
    </source>
</evidence>
<evidence type="ECO:0000259" key="18">
    <source>
        <dbReference type="PROSITE" id="PS51462"/>
    </source>
</evidence>
<dbReference type="InterPro" id="IPR000086">
    <property type="entry name" value="NUDIX_hydrolase_dom"/>
</dbReference>
<dbReference type="Gene3D" id="3.90.79.10">
    <property type="entry name" value="Nucleoside Triphosphate Pyrophosphohydrolase"/>
    <property type="match status" value="1"/>
</dbReference>
<comment type="similarity">
    <text evidence="2 17">Belongs to the Nudix hydrolase family.</text>
</comment>
<keyword evidence="3" id="KW-0515">Mutator protein</keyword>
<dbReference type="GO" id="GO:0044715">
    <property type="term" value="F:8-oxo-dGDP phosphatase activity"/>
    <property type="evidence" value="ECO:0007669"/>
    <property type="project" value="TreeGrafter"/>
</dbReference>
<dbReference type="GO" id="GO:0044716">
    <property type="term" value="F:8-oxo-GDP phosphatase activity"/>
    <property type="evidence" value="ECO:0007669"/>
    <property type="project" value="TreeGrafter"/>
</dbReference>
<dbReference type="EMBL" id="JACIJG010000008">
    <property type="protein sequence ID" value="MBB5702575.1"/>
    <property type="molecule type" value="Genomic_DNA"/>
</dbReference>
<reference evidence="19 20" key="1">
    <citation type="submission" date="2020-08" db="EMBL/GenBank/DDBJ databases">
        <title>Genomic Encyclopedia of Type Strains, Phase IV (KMG-IV): sequencing the most valuable type-strain genomes for metagenomic binning, comparative biology and taxonomic classification.</title>
        <authorList>
            <person name="Goeker M."/>
        </authorList>
    </citation>
    <scope>NUCLEOTIDE SEQUENCE [LARGE SCALE GENOMIC DNA]</scope>
    <source>
        <strain evidence="19 20">DSM 26944</strain>
    </source>
</reference>
<evidence type="ECO:0000256" key="6">
    <source>
        <dbReference type="ARBA" id="ARBA00022763"/>
    </source>
</evidence>
<dbReference type="Pfam" id="PF00293">
    <property type="entry name" value="NUDIX"/>
    <property type="match status" value="1"/>
</dbReference>
<evidence type="ECO:0000256" key="16">
    <source>
        <dbReference type="ARBA" id="ARBA00042798"/>
    </source>
</evidence>
<evidence type="ECO:0000256" key="7">
    <source>
        <dbReference type="ARBA" id="ARBA00022801"/>
    </source>
</evidence>
<evidence type="ECO:0000256" key="8">
    <source>
        <dbReference type="ARBA" id="ARBA00022842"/>
    </source>
</evidence>
<sequence>MANIVNATFLGPKGILLARRSQHKKAYPGLWSFPGGHVEENETLEEALVRETEEELNTRPQSFEFLMQISDPVSQAVTYHIYIVSRWDREPEIANNEHTELKWLSVDEAKNLRDLALMEYLAVFEQLELFQQKRETALLSEKH</sequence>
<dbReference type="PANTHER" id="PTHR47707">
    <property type="entry name" value="8-OXO-DGTP DIPHOSPHATASE"/>
    <property type="match status" value="1"/>
</dbReference>
<dbReference type="GO" id="GO:0035539">
    <property type="term" value="F:8-oxo-7,8-dihydrodeoxyguanosine triphosphate pyrophosphatase activity"/>
    <property type="evidence" value="ECO:0007669"/>
    <property type="project" value="UniProtKB-EC"/>
</dbReference>
<keyword evidence="9" id="KW-0234">DNA repair</keyword>
<evidence type="ECO:0000256" key="9">
    <source>
        <dbReference type="ARBA" id="ARBA00023204"/>
    </source>
</evidence>
<dbReference type="RefSeq" id="WP_183652636.1">
    <property type="nucleotide sequence ID" value="NZ_JACIJG010000008.1"/>
</dbReference>
<comment type="cofactor">
    <cofactor evidence="1">
        <name>Mg(2+)</name>
        <dbReference type="ChEBI" id="CHEBI:18420"/>
    </cofactor>
</comment>
<gene>
    <name evidence="19" type="ORF">FHS76_002459</name>
</gene>
<dbReference type="GO" id="GO:0006260">
    <property type="term" value="P:DNA replication"/>
    <property type="evidence" value="ECO:0007669"/>
    <property type="project" value="UniProtKB-KW"/>
</dbReference>
<evidence type="ECO:0000256" key="4">
    <source>
        <dbReference type="ARBA" id="ARBA00022705"/>
    </source>
</evidence>
<comment type="catalytic activity">
    <reaction evidence="11">
        <text>8-oxo-GTP + H2O = 8-oxo-GMP + diphosphate + H(+)</text>
        <dbReference type="Rhea" id="RHEA:67616"/>
        <dbReference type="ChEBI" id="CHEBI:15377"/>
        <dbReference type="ChEBI" id="CHEBI:15378"/>
        <dbReference type="ChEBI" id="CHEBI:33019"/>
        <dbReference type="ChEBI" id="CHEBI:143553"/>
        <dbReference type="ChEBI" id="CHEBI:145694"/>
    </reaction>
</comment>
<keyword evidence="5" id="KW-0479">Metal-binding</keyword>
<evidence type="ECO:0000256" key="2">
    <source>
        <dbReference type="ARBA" id="ARBA00005582"/>
    </source>
</evidence>
<name>A0A7W9AXS7_9HYPH</name>
<evidence type="ECO:0000313" key="19">
    <source>
        <dbReference type="EMBL" id="MBB5702575.1"/>
    </source>
</evidence>
<dbReference type="PROSITE" id="PS51462">
    <property type="entry name" value="NUDIX"/>
    <property type="match status" value="1"/>
</dbReference>